<organism evidence="1 2">
    <name type="scientific">Hymenobacter oligotrophus</name>
    <dbReference type="NCBI Taxonomy" id="2319843"/>
    <lineage>
        <taxon>Bacteria</taxon>
        <taxon>Pseudomonadati</taxon>
        <taxon>Bacteroidota</taxon>
        <taxon>Cytophagia</taxon>
        <taxon>Cytophagales</taxon>
        <taxon>Hymenobacteraceae</taxon>
        <taxon>Hymenobacter</taxon>
    </lineage>
</organism>
<protein>
    <submittedName>
        <fullName evidence="1">Uncharacterized protein</fullName>
    </submittedName>
</protein>
<proteinExistence type="predicted"/>
<evidence type="ECO:0000313" key="1">
    <source>
        <dbReference type="EMBL" id="AYA35710.1"/>
    </source>
</evidence>
<evidence type="ECO:0000313" key="2">
    <source>
        <dbReference type="Proteomes" id="UP000262802"/>
    </source>
</evidence>
<dbReference type="EMBL" id="CP032317">
    <property type="protein sequence ID" value="AYA35710.1"/>
    <property type="molecule type" value="Genomic_DNA"/>
</dbReference>
<dbReference type="Proteomes" id="UP000262802">
    <property type="component" value="Chromosome"/>
</dbReference>
<dbReference type="AlphaFoldDB" id="A0A3B7QX81"/>
<keyword evidence="2" id="KW-1185">Reference proteome</keyword>
<dbReference type="KEGG" id="hyh:D3Y59_00760"/>
<gene>
    <name evidence="1" type="ORF">D3Y59_00760</name>
</gene>
<sequence length="62" mass="6722">MLRTCRHACVAHLGRRFWPQGQRSSGLALGNAWVVWALGGQLGTSQAATDFGPRITARTART</sequence>
<accession>A0A3B7QX81</accession>
<name>A0A3B7QX81_9BACT</name>
<reference evidence="1 2" key="1">
    <citation type="submission" date="2018-09" db="EMBL/GenBank/DDBJ databases">
        <title>Hymenobacter medium sp. nov., isolated from R2A medium.</title>
        <authorList>
            <person name="Yingchao G."/>
        </authorList>
    </citation>
    <scope>NUCLEOTIDE SEQUENCE [LARGE SCALE GENOMIC DNA]</scope>
    <source>
        <strain evidence="2">sh-6</strain>
    </source>
</reference>